<reference evidence="1" key="1">
    <citation type="submission" date="2022-07" db="EMBL/GenBank/DDBJ databases">
        <title>Taxonomy of Novel Oxalotrophic and Methylotrophic Bacteria.</title>
        <authorList>
            <person name="Sahin N."/>
            <person name="Tani A."/>
        </authorList>
    </citation>
    <scope>NUCLEOTIDE SEQUENCE</scope>
    <source>
        <strain evidence="1">Y10</strain>
    </source>
</reference>
<proteinExistence type="predicted"/>
<dbReference type="Proteomes" id="UP001143543">
    <property type="component" value="Unassembled WGS sequence"/>
</dbReference>
<gene>
    <name evidence="1" type="ORF">Y10_32670</name>
</gene>
<keyword evidence="2" id="KW-1185">Reference proteome</keyword>
<evidence type="ECO:0000313" key="1">
    <source>
        <dbReference type="EMBL" id="GLB50899.1"/>
    </source>
</evidence>
<name>A0ABQ5MND8_9FLAO</name>
<evidence type="ECO:0000313" key="2">
    <source>
        <dbReference type="Proteomes" id="UP001143543"/>
    </source>
</evidence>
<accession>A0ABQ5MND8</accession>
<organism evidence="1 2">
    <name type="scientific">Neptunitalea lumnitzerae</name>
    <dbReference type="NCBI Taxonomy" id="2965509"/>
    <lineage>
        <taxon>Bacteria</taxon>
        <taxon>Pseudomonadati</taxon>
        <taxon>Bacteroidota</taxon>
        <taxon>Flavobacteriia</taxon>
        <taxon>Flavobacteriales</taxon>
        <taxon>Flavobacteriaceae</taxon>
        <taxon>Neptunitalea</taxon>
    </lineage>
</organism>
<dbReference type="EMBL" id="BRVO01000005">
    <property type="protein sequence ID" value="GLB50899.1"/>
    <property type="molecule type" value="Genomic_DNA"/>
</dbReference>
<comment type="caution">
    <text evidence="1">The sequence shown here is derived from an EMBL/GenBank/DDBJ whole genome shotgun (WGS) entry which is preliminary data.</text>
</comment>
<sequence length="506" mass="59784">MTIKMDTLQNIILTFSKEEQKQCVAFLKNKNRRGDAKNIELFTLLLDPTLTQQTIIDTLYNTATPKNTFHALKKRLYQSVINFVASNAIKTENSTEMQLIKLIVTARSFFLKKHYQLGFSLLAKAEQIASEYALYSILNEILHTHIQYIEYDTKTNLQTLKQKVTQTHEALLLEDQLNIAYAEIKQIVKAIEHEGKVIDFLPAFTEVMQQFRINEALLSFKSLYQIIEITSMKAFVTNNYLYEEDFLLSLYKQVKGKHKRESMLYYHIAILYHIANVYFRNKKFDGSLAYLQYMETVMKEQKGKYQSIFMLKHQMLLALNENFTNNAKGAINRLIPFVEKSSFASVDELDITLALIMMHLQQKEFKKAQQLFTKLTHTDAWYEKKAGREWVIKKNLMELLLFIDLGYVELVEARLKRFKKNYFNYLKAIGQQRVITYVKLITLYYTNPEKIQTIDYKNKVEDSFEWLSHKREDIFVMCFYAWLKSKMYKTDVYNTTLELVYQVQAQ</sequence>
<protein>
    <submittedName>
        <fullName evidence="1">Uncharacterized protein</fullName>
    </submittedName>
</protein>